<comment type="caution">
    <text evidence="3">The sequence shown here is derived from an EMBL/GenBank/DDBJ whole genome shotgun (WGS) entry which is preliminary data.</text>
</comment>
<name>A0A2S7D637_9XANT</name>
<gene>
    <name evidence="3" type="ORF">XpiCFBP4643_05685</name>
</gene>
<evidence type="ECO:0000313" key="4">
    <source>
        <dbReference type="Proteomes" id="UP000238191"/>
    </source>
</evidence>
<dbReference type="SUPFAM" id="SSF53955">
    <property type="entry name" value="Lysozyme-like"/>
    <property type="match status" value="1"/>
</dbReference>
<dbReference type="EMBL" id="MDEI01000004">
    <property type="protein sequence ID" value="PPU69286.1"/>
    <property type="molecule type" value="Genomic_DNA"/>
</dbReference>
<dbReference type="InterPro" id="IPR023346">
    <property type="entry name" value="Lysozyme-like_dom_sf"/>
</dbReference>
<feature type="region of interest" description="Disordered" evidence="1">
    <location>
        <begin position="214"/>
        <end position="268"/>
    </location>
</feature>
<dbReference type="AlphaFoldDB" id="A0A2S7D637"/>
<dbReference type="Proteomes" id="UP000238191">
    <property type="component" value="Unassembled WGS sequence"/>
</dbReference>
<dbReference type="InterPro" id="IPR008258">
    <property type="entry name" value="Transglycosylase_SLT_dom_1"/>
</dbReference>
<proteinExistence type="predicted"/>
<feature type="domain" description="Transglycosylase SLT" evidence="2">
    <location>
        <begin position="17"/>
        <end position="128"/>
    </location>
</feature>
<organism evidence="3 4">
    <name type="scientific">Xanthomonas pisi</name>
    <dbReference type="NCBI Taxonomy" id="56457"/>
    <lineage>
        <taxon>Bacteria</taxon>
        <taxon>Pseudomonadati</taxon>
        <taxon>Pseudomonadota</taxon>
        <taxon>Gammaproteobacteria</taxon>
        <taxon>Lysobacterales</taxon>
        <taxon>Lysobacteraceae</taxon>
        <taxon>Xanthomonas</taxon>
    </lineage>
</organism>
<feature type="region of interest" description="Disordered" evidence="1">
    <location>
        <begin position="283"/>
        <end position="314"/>
    </location>
</feature>
<dbReference type="OrthoDB" id="8565485at2"/>
<protein>
    <recommendedName>
        <fullName evidence="2">Transglycosylase SLT domain-containing protein</fullName>
    </recommendedName>
</protein>
<accession>A0A2S7D637</accession>
<evidence type="ECO:0000259" key="2">
    <source>
        <dbReference type="Pfam" id="PF01464"/>
    </source>
</evidence>
<sequence>MLPGIEMMACGEMAAPLSVMQHVVHVESSHNPYAIGVVGGRLMRQPKNLGEALSTVQMLQEKGYNFSLGLAQVNRYNLSKYGLQSYEQAFQQCPNLKAGSAILSECYQRSGKDWGKALSCYYSGNFVTGFRHGYVQKVFNSMAQANGQSSAAPIPLVGEAQSQVRHPVKSVKASLQSLPDRLLSRVIDDRLQGANPLSQQDAAQVFPQGAAGMEAGSMRSDQGGELGSMPQVPRSAGRDAQLADSRHANSSRSPNGSQASPNISSDGEVAVLMSSRVPVILGAPQKQAAPNKPAPAAAPSQQQSVKVGDAAFVF</sequence>
<dbReference type="Gene3D" id="1.10.530.10">
    <property type="match status" value="1"/>
</dbReference>
<evidence type="ECO:0000313" key="3">
    <source>
        <dbReference type="EMBL" id="PPU69286.1"/>
    </source>
</evidence>
<evidence type="ECO:0000256" key="1">
    <source>
        <dbReference type="SAM" id="MobiDB-lite"/>
    </source>
</evidence>
<feature type="compositionally biased region" description="Low complexity" evidence="1">
    <location>
        <begin position="283"/>
        <end position="304"/>
    </location>
</feature>
<feature type="compositionally biased region" description="Polar residues" evidence="1">
    <location>
        <begin position="248"/>
        <end position="265"/>
    </location>
</feature>
<dbReference type="RefSeq" id="WP_084725987.1">
    <property type="nucleotide sequence ID" value="NZ_MDEI01000004.1"/>
</dbReference>
<keyword evidence="4" id="KW-1185">Reference proteome</keyword>
<dbReference type="Pfam" id="PF01464">
    <property type="entry name" value="SLT"/>
    <property type="match status" value="1"/>
</dbReference>
<reference evidence="4" key="1">
    <citation type="submission" date="2016-08" db="EMBL/GenBank/DDBJ databases">
        <authorList>
            <person name="Merda D."/>
            <person name="Briand M."/>
            <person name="Taghouti G."/>
            <person name="Carrere S."/>
            <person name="Gouzy J."/>
            <person name="Portier P."/>
            <person name="Jacques M.-A."/>
            <person name="Fischer-Le Saux M."/>
        </authorList>
    </citation>
    <scope>NUCLEOTIDE SEQUENCE [LARGE SCALE GENOMIC DNA]</scope>
    <source>
        <strain evidence="4">CFBP4643</strain>
    </source>
</reference>
<dbReference type="CDD" id="cd16892">
    <property type="entry name" value="LT_VirB1-like"/>
    <property type="match status" value="1"/>
</dbReference>